<evidence type="ECO:0000259" key="4">
    <source>
        <dbReference type="PROSITE" id="PS51258"/>
    </source>
</evidence>
<dbReference type="GO" id="GO:0099525">
    <property type="term" value="P:presynaptic dense core vesicle exocytosis"/>
    <property type="evidence" value="ECO:0007669"/>
    <property type="project" value="TreeGrafter"/>
</dbReference>
<sequence>MLLKAVYYRDEDDDFKSKFRKKFTPESDDFLGQTIIEVRTLSGEMDVWYNLEKRTDKSAVSGAIRLHINVAIKGEEKVAPYHVQYTALHENIFHHLCQRSGDDVKLPDATGALICPWDEEWKVYFDEPAQEIVDEFAMRYGIESIYQAMTHFSCLSSKYLSPGVPSVMSTLLANINAFYAHTAATTQVSCGDRFAASNFGREKFIKLLDQLHNNLRIDLAQYRKYFPANDPSRLQDLKCTIDLLTSITFFRMKVQELPSPERACDVVTKCIRACMDSTYTFLYENCSELFDREYDLDSNADPNKPPDDGPSTTNLDFWNKLIVLMASVIEEDKTSYSTVITQFNNELDVGELSAECLWETFCEDFSSALLEHLNLEHRVLSSNDYMSMHFKVKGFYTNYLQAIADKNNIVPEYPKWFEPFVMQWLNENDSVCLEFLNSAFNKDKADGFKKVSEHTQFSFSVTDVFATINQCLNVIKKLECPDPIILRKYMKRFAVTVDKVLIAYSHLVIAEFPKHMEVLPVSCILLNNIQQLRIQLDKVYRAMGGDDLDPDAADILKELQHRLNATLDELANQLGLSLAQGIRAATDDLTKQLYLQVKGPGQVSLANTNQREDIQELSDSVITSLMTELNHSLTVFLDICEKTVLKRLLKEMWKVTITCMEKRVVLPPTSDPRQLSGMQAAKSNATAKLEEASKQVLHRIPVATLQDMSRDSEKSLSPKQCAVIDMALGTLKDCFNAFGTPGQGLKRNYLDKSPELQSLRYALSLYTQTTDTLIKTFINTQSQQNKPSERDPVGEVSLSVDIFTQPNNGEHKVTVKIVACNDLKWQTTGMFQPFVEVHLLGPHLSSRKRKHATKTKNTDKPRYNDTVIFMIGNEEMYDAYELHICVKDYCFARTDSLIGVTVLQLKEVDRTSGVASWFAFGRNVLLNETGWTILRILSQRKTDDVAKQFVQLKSAVRHEAPR</sequence>
<dbReference type="SUPFAM" id="SSF49562">
    <property type="entry name" value="C2 domain (Calcium/lipid-binding domain, CaLB)"/>
    <property type="match status" value="2"/>
</dbReference>
<dbReference type="GO" id="GO:0030672">
    <property type="term" value="C:synaptic vesicle membrane"/>
    <property type="evidence" value="ECO:0007669"/>
    <property type="project" value="TreeGrafter"/>
</dbReference>
<organism evidence="6 7">
    <name type="scientific">Bugula neritina</name>
    <name type="common">Brown bryozoan</name>
    <name type="synonym">Sertularia neritina</name>
    <dbReference type="NCBI Taxonomy" id="10212"/>
    <lineage>
        <taxon>Eukaryota</taxon>
        <taxon>Metazoa</taxon>
        <taxon>Spiralia</taxon>
        <taxon>Lophotrochozoa</taxon>
        <taxon>Bryozoa</taxon>
        <taxon>Gymnolaemata</taxon>
        <taxon>Cheilostomatida</taxon>
        <taxon>Flustrina</taxon>
        <taxon>Buguloidea</taxon>
        <taxon>Bugulidae</taxon>
        <taxon>Bugula</taxon>
    </lineage>
</organism>
<feature type="domain" description="MHD1" evidence="4">
    <location>
        <begin position="363"/>
        <end position="508"/>
    </location>
</feature>
<keyword evidence="7" id="KW-1185">Reference proteome</keyword>
<dbReference type="FunFam" id="2.60.40.150:FF:000014">
    <property type="entry name" value="protein unc-13 homolog B"/>
    <property type="match status" value="1"/>
</dbReference>
<dbReference type="AlphaFoldDB" id="A0A7J7JZA3"/>
<keyword evidence="2" id="KW-0863">Zinc-finger</keyword>
<name>A0A7J7JZA3_BUGNE</name>
<dbReference type="GO" id="GO:0017075">
    <property type="term" value="F:syntaxin-1 binding"/>
    <property type="evidence" value="ECO:0007669"/>
    <property type="project" value="TreeGrafter"/>
</dbReference>
<reference evidence="6" key="1">
    <citation type="submission" date="2020-06" db="EMBL/GenBank/DDBJ databases">
        <title>Draft genome of Bugula neritina, a colonial animal packing powerful symbionts and potential medicines.</title>
        <authorList>
            <person name="Rayko M."/>
        </authorList>
    </citation>
    <scope>NUCLEOTIDE SEQUENCE [LARGE SCALE GENOMIC DNA]</scope>
    <source>
        <strain evidence="6">Kwan_BN1</strain>
    </source>
</reference>
<dbReference type="SMART" id="SM01145">
    <property type="entry name" value="DUF1041"/>
    <property type="match status" value="1"/>
</dbReference>
<evidence type="ECO:0000259" key="5">
    <source>
        <dbReference type="PROSITE" id="PS51259"/>
    </source>
</evidence>
<dbReference type="GO" id="GO:0008270">
    <property type="term" value="F:zinc ion binding"/>
    <property type="evidence" value="ECO:0007669"/>
    <property type="project" value="UniProtKB-KW"/>
</dbReference>
<dbReference type="GO" id="GO:0042734">
    <property type="term" value="C:presynaptic membrane"/>
    <property type="evidence" value="ECO:0007669"/>
    <property type="project" value="TreeGrafter"/>
</dbReference>
<dbReference type="InterPro" id="IPR014772">
    <property type="entry name" value="Munc13_dom-2"/>
</dbReference>
<dbReference type="GO" id="GO:0043195">
    <property type="term" value="C:terminal bouton"/>
    <property type="evidence" value="ECO:0007669"/>
    <property type="project" value="TreeGrafter"/>
</dbReference>
<comment type="caution">
    <text evidence="6">The sequence shown here is derived from an EMBL/GenBank/DDBJ whole genome shotgun (WGS) entry which is preliminary data.</text>
</comment>
<dbReference type="PANTHER" id="PTHR10480">
    <property type="entry name" value="PROTEIN UNC-13 HOMOLOG"/>
    <property type="match status" value="1"/>
</dbReference>
<dbReference type="Gene3D" id="1.10.357.50">
    <property type="match status" value="1"/>
</dbReference>
<keyword evidence="2" id="KW-0862">Zinc</keyword>
<evidence type="ECO:0000256" key="1">
    <source>
        <dbReference type="ARBA" id="ARBA00022737"/>
    </source>
</evidence>
<dbReference type="GO" id="GO:0019992">
    <property type="term" value="F:diacylglycerol binding"/>
    <property type="evidence" value="ECO:0007669"/>
    <property type="project" value="InterPro"/>
</dbReference>
<dbReference type="SMART" id="SM00239">
    <property type="entry name" value="C2"/>
    <property type="match status" value="1"/>
</dbReference>
<dbReference type="Proteomes" id="UP000593567">
    <property type="component" value="Unassembled WGS sequence"/>
</dbReference>
<keyword evidence="1" id="KW-0677">Repeat</keyword>
<dbReference type="PROSITE" id="PS51259">
    <property type="entry name" value="MHD2"/>
    <property type="match status" value="1"/>
</dbReference>
<dbReference type="PROSITE" id="PS51258">
    <property type="entry name" value="MHD1"/>
    <property type="match status" value="1"/>
</dbReference>
<proteinExistence type="predicted"/>
<dbReference type="Pfam" id="PF00168">
    <property type="entry name" value="C2"/>
    <property type="match status" value="1"/>
</dbReference>
<dbReference type="OrthoDB" id="5831756at2759"/>
<evidence type="ECO:0000313" key="6">
    <source>
        <dbReference type="EMBL" id="KAF6031739.1"/>
    </source>
</evidence>
<feature type="domain" description="C2" evidence="3">
    <location>
        <begin position="792"/>
        <end position="918"/>
    </location>
</feature>
<gene>
    <name evidence="6" type="ORF">EB796_009946</name>
</gene>
<evidence type="ECO:0000313" key="7">
    <source>
        <dbReference type="Proteomes" id="UP000593567"/>
    </source>
</evidence>
<dbReference type="GO" id="GO:0031594">
    <property type="term" value="C:neuromuscular junction"/>
    <property type="evidence" value="ECO:0007669"/>
    <property type="project" value="TreeGrafter"/>
</dbReference>
<dbReference type="Gene3D" id="2.60.40.150">
    <property type="entry name" value="C2 domain"/>
    <property type="match status" value="2"/>
</dbReference>
<dbReference type="Gene3D" id="1.20.58.1100">
    <property type="match status" value="1"/>
</dbReference>
<dbReference type="InterPro" id="IPR035892">
    <property type="entry name" value="C2_domain_sf"/>
</dbReference>
<dbReference type="GO" id="GO:0098831">
    <property type="term" value="C:presynaptic active zone cytoplasmic component"/>
    <property type="evidence" value="ECO:0007669"/>
    <property type="project" value="TreeGrafter"/>
</dbReference>
<dbReference type="GO" id="GO:0016081">
    <property type="term" value="P:synaptic vesicle docking"/>
    <property type="evidence" value="ECO:0007669"/>
    <property type="project" value="TreeGrafter"/>
</dbReference>
<feature type="domain" description="MHD2" evidence="5">
    <location>
        <begin position="619"/>
        <end position="777"/>
    </location>
</feature>
<dbReference type="GO" id="GO:0035249">
    <property type="term" value="P:synaptic transmission, glutamatergic"/>
    <property type="evidence" value="ECO:0007669"/>
    <property type="project" value="TreeGrafter"/>
</dbReference>
<dbReference type="Pfam" id="PF06292">
    <property type="entry name" value="MUN"/>
    <property type="match status" value="1"/>
</dbReference>
<protein>
    <submittedName>
        <fullName evidence="6">UNC13C</fullName>
    </submittedName>
</protein>
<accession>A0A7J7JZA3</accession>
<keyword evidence="2" id="KW-0479">Metal-binding</keyword>
<dbReference type="GO" id="GO:0016082">
    <property type="term" value="P:synaptic vesicle priming"/>
    <property type="evidence" value="ECO:0007669"/>
    <property type="project" value="TreeGrafter"/>
</dbReference>
<evidence type="ECO:0000256" key="2">
    <source>
        <dbReference type="ARBA" id="ARBA00022771"/>
    </source>
</evidence>
<dbReference type="PROSITE" id="PS50004">
    <property type="entry name" value="C2"/>
    <property type="match status" value="1"/>
</dbReference>
<dbReference type="EMBL" id="VXIV02001571">
    <property type="protein sequence ID" value="KAF6031739.1"/>
    <property type="molecule type" value="Genomic_DNA"/>
</dbReference>
<dbReference type="GO" id="GO:0061789">
    <property type="term" value="P:dense core granule priming"/>
    <property type="evidence" value="ECO:0007669"/>
    <property type="project" value="TreeGrafter"/>
</dbReference>
<dbReference type="InterPro" id="IPR027080">
    <property type="entry name" value="Unc-13"/>
</dbReference>
<dbReference type="PANTHER" id="PTHR10480:SF12">
    <property type="entry name" value="UNC-13, ISOFORM E"/>
    <property type="match status" value="1"/>
</dbReference>
<dbReference type="InterPro" id="IPR014770">
    <property type="entry name" value="Munc13_1"/>
</dbReference>
<dbReference type="InterPro" id="IPR010439">
    <property type="entry name" value="MUN_dom"/>
</dbReference>
<dbReference type="FunFam" id="1.10.357.50:FF:000001">
    <property type="entry name" value="Protein unc-13 homolog B"/>
    <property type="match status" value="1"/>
</dbReference>
<evidence type="ECO:0000259" key="3">
    <source>
        <dbReference type="PROSITE" id="PS50004"/>
    </source>
</evidence>
<dbReference type="GO" id="GO:0005516">
    <property type="term" value="F:calmodulin binding"/>
    <property type="evidence" value="ECO:0007669"/>
    <property type="project" value="TreeGrafter"/>
</dbReference>
<dbReference type="InterPro" id="IPR000008">
    <property type="entry name" value="C2_dom"/>
</dbReference>